<dbReference type="GO" id="GO:0046872">
    <property type="term" value="F:metal ion binding"/>
    <property type="evidence" value="ECO:0007669"/>
    <property type="project" value="InterPro"/>
</dbReference>
<dbReference type="AlphaFoldDB" id="A0A8T2K0R3"/>
<reference evidence="8" key="1">
    <citation type="thesis" date="2020" institute="ProQuest LLC" country="789 East Eisenhower Parkway, Ann Arbor, MI, USA">
        <title>Comparative Genomics and Chromosome Evolution.</title>
        <authorList>
            <person name="Mudd A.B."/>
        </authorList>
    </citation>
    <scope>NUCLEOTIDE SEQUENCE</scope>
    <source>
        <strain evidence="8">Female2</strain>
        <tissue evidence="8">Blood</tissue>
    </source>
</reference>
<gene>
    <name evidence="8" type="ORF">GDO86_002732</name>
</gene>
<dbReference type="Gene3D" id="3.40.50.170">
    <property type="entry name" value="Formyl transferase, N-terminal domain"/>
    <property type="match status" value="1"/>
</dbReference>
<evidence type="ECO:0000256" key="1">
    <source>
        <dbReference type="ARBA" id="ARBA00004686"/>
    </source>
</evidence>
<evidence type="ECO:0000256" key="4">
    <source>
        <dbReference type="ARBA" id="ARBA00022741"/>
    </source>
</evidence>
<comment type="pathway">
    <text evidence="1">Purine metabolism; IMP biosynthesis via de novo pathway; 5-amino-1-(5-phospho-D-ribosyl)imidazole from N(2)-formyl-N(1)-(5-phospho-D-ribosyl)glycinamide: step 2/2.</text>
</comment>
<organism evidence="8 9">
    <name type="scientific">Hymenochirus boettgeri</name>
    <name type="common">Congo dwarf clawed frog</name>
    <dbReference type="NCBI Taxonomy" id="247094"/>
    <lineage>
        <taxon>Eukaryota</taxon>
        <taxon>Metazoa</taxon>
        <taxon>Chordata</taxon>
        <taxon>Craniata</taxon>
        <taxon>Vertebrata</taxon>
        <taxon>Euteleostomi</taxon>
        <taxon>Amphibia</taxon>
        <taxon>Batrachia</taxon>
        <taxon>Anura</taxon>
        <taxon>Pipoidea</taxon>
        <taxon>Pipidae</taxon>
        <taxon>Pipinae</taxon>
        <taxon>Hymenochirus</taxon>
    </lineage>
</organism>
<dbReference type="GO" id="GO:0005524">
    <property type="term" value="F:ATP binding"/>
    <property type="evidence" value="ECO:0007669"/>
    <property type="project" value="UniProtKB-UniRule"/>
</dbReference>
<dbReference type="SUPFAM" id="SSF55326">
    <property type="entry name" value="PurM N-terminal domain-like"/>
    <property type="match status" value="1"/>
</dbReference>
<dbReference type="Gene3D" id="3.30.1330.10">
    <property type="entry name" value="PurM-like, N-terminal domain"/>
    <property type="match status" value="1"/>
</dbReference>
<dbReference type="Gene3D" id="3.30.470.20">
    <property type="entry name" value="ATP-grasp fold, B domain"/>
    <property type="match status" value="1"/>
</dbReference>
<dbReference type="Gene3D" id="3.90.650.10">
    <property type="entry name" value="PurM-like C-terminal domain"/>
    <property type="match status" value="1"/>
</dbReference>
<dbReference type="SUPFAM" id="SSF52440">
    <property type="entry name" value="PreATP-grasp domain"/>
    <property type="match status" value="1"/>
</dbReference>
<dbReference type="InterPro" id="IPR020561">
    <property type="entry name" value="PRibGlycinamid_synth_ATP-grasp"/>
</dbReference>
<keyword evidence="3" id="KW-0436">Ligase</keyword>
<dbReference type="PANTHER" id="PTHR10520:SF17">
    <property type="entry name" value="PHOSPHORIBOSYLFORMYLGLYCINAMIDINE CYCLO-LIGASE"/>
    <property type="match status" value="1"/>
</dbReference>
<comment type="caution">
    <text evidence="8">The sequence shown here is derived from an EMBL/GenBank/DDBJ whole genome shotgun (WGS) entry which is preliminary data.</text>
</comment>
<sequence length="816" mass="89253">MTDRVLVVGGGTREQHLAWKLAQSANVKQVLVAPGNANTANRGKINNSGVLISNPNLLKQFCIDHNIALVVVNQISLLTGGLVDDLTAAGVRCFGPTAKASQLEANKIFAKEFMDQFGIPSARWRSFTDPQEACRFINCVDFPALVVKPCSSSREVCMANDKDEACQAVQLLTQDTWTAHETEMESFFIEERLEGVEFLCLAVSDGKSLYSVPPVEIEKNLNGESQSQVSRAVQAHRAGSKLLASSLMNTQDKILEQVSDAMRQEGMSYAGIIGARIMLTNRGPLVLGLKCSFQTLECQAILPLLEMDLYKMIQAAVEGRIHQCLPESAQDWALIARTCHQYNMAAQHLVAKCVNDILGYGAQVLFFMPYITCGKADEDVAKSLVDGLATACSKAGSTLLEREIVHVADLYPEGSRTLSGCSIGIVEREHKLPRLNKMKEGDVVIGLPDTGLHCNSSSLIGNILHKCSADYGSSLPVYNGEKSWGDLLVSPSPIYSQMLLSCIQSGHVRAFAAVTEKGLLGTIHHLLPDYLGVIVDALFWTIPAVFSWLYQEGALSELEMVNNFNCGIGAVLIAQKSAAQELVSQLHKQEEAWVIGALIQHQTGQTRVRVTHLLEALRVNSFPITRKIGTRLKLLTDFTRQPRSCARLSLVLSNKSTVEELRRSAGAGIPTRVIDHTLCQCHSEFEATICNVLKEFSIDLICLAGFVRNLSNPFLDKWKGKILTLCPLISPSLEPKQCQESGVRVNGCTVRYMLVGTTPGPVILQETFKAEEDIDQSVAEQMEEAKSRAITKSICLVASGLVQLGEDGCISWNYLE</sequence>
<accession>A0A8T2K0R3</accession>
<dbReference type="InterPro" id="IPR016185">
    <property type="entry name" value="PreATP-grasp_dom_sf"/>
</dbReference>
<dbReference type="Gene3D" id="3.30.1490.20">
    <property type="entry name" value="ATP-grasp fold, A domain"/>
    <property type="match status" value="1"/>
</dbReference>
<evidence type="ECO:0000256" key="3">
    <source>
        <dbReference type="ARBA" id="ARBA00022598"/>
    </source>
</evidence>
<proteinExistence type="predicted"/>
<evidence type="ECO:0000256" key="5">
    <source>
        <dbReference type="ARBA" id="ARBA00022840"/>
    </source>
</evidence>
<dbReference type="SUPFAM" id="SSF56059">
    <property type="entry name" value="Glutathione synthetase ATP-binding domain-like"/>
    <property type="match status" value="1"/>
</dbReference>
<dbReference type="Pfam" id="PF00586">
    <property type="entry name" value="AIRS"/>
    <property type="match status" value="1"/>
</dbReference>
<dbReference type="InterPro" id="IPR004733">
    <property type="entry name" value="PurM_cligase"/>
</dbReference>
<dbReference type="GO" id="GO:0006189">
    <property type="term" value="P:'de novo' IMP biosynthetic process"/>
    <property type="evidence" value="ECO:0007669"/>
    <property type="project" value="InterPro"/>
</dbReference>
<evidence type="ECO:0000313" key="8">
    <source>
        <dbReference type="EMBL" id="KAG8450202.1"/>
    </source>
</evidence>
<dbReference type="GO" id="GO:0004637">
    <property type="term" value="F:phosphoribosylamine-glycine ligase activity"/>
    <property type="evidence" value="ECO:0007669"/>
    <property type="project" value="InterPro"/>
</dbReference>
<dbReference type="SUPFAM" id="SSF56042">
    <property type="entry name" value="PurM C-terminal domain-like"/>
    <property type="match status" value="1"/>
</dbReference>
<dbReference type="InterPro" id="IPR013815">
    <property type="entry name" value="ATP_grasp_subdomain_1"/>
</dbReference>
<dbReference type="InterPro" id="IPR036676">
    <property type="entry name" value="PurM-like_C_sf"/>
</dbReference>
<dbReference type="InterPro" id="IPR016188">
    <property type="entry name" value="PurM-like_N"/>
</dbReference>
<dbReference type="EMBL" id="JAACNH010000002">
    <property type="protein sequence ID" value="KAG8450202.1"/>
    <property type="molecule type" value="Genomic_DNA"/>
</dbReference>
<dbReference type="GO" id="GO:0046084">
    <property type="term" value="P:adenine biosynthetic process"/>
    <property type="evidence" value="ECO:0007669"/>
    <property type="project" value="TreeGrafter"/>
</dbReference>
<dbReference type="InterPro" id="IPR036921">
    <property type="entry name" value="PurM-like_N_sf"/>
</dbReference>
<feature type="domain" description="ATP-grasp" evidence="7">
    <location>
        <begin position="111"/>
        <end position="318"/>
    </location>
</feature>
<dbReference type="OrthoDB" id="2018833at2759"/>
<dbReference type="GO" id="GO:0005829">
    <property type="term" value="C:cytosol"/>
    <property type="evidence" value="ECO:0007669"/>
    <property type="project" value="TreeGrafter"/>
</dbReference>
<dbReference type="Pfam" id="PF01071">
    <property type="entry name" value="GARS_A"/>
    <property type="match status" value="1"/>
</dbReference>
<evidence type="ECO:0000259" key="7">
    <source>
        <dbReference type="PROSITE" id="PS50975"/>
    </source>
</evidence>
<dbReference type="GO" id="GO:0004641">
    <property type="term" value="F:phosphoribosylformylglycinamidine cyclo-ligase activity"/>
    <property type="evidence" value="ECO:0007669"/>
    <property type="project" value="UniProtKB-EC"/>
</dbReference>
<evidence type="ECO:0000256" key="2">
    <source>
        <dbReference type="ARBA" id="ARBA00013047"/>
    </source>
</evidence>
<evidence type="ECO:0000256" key="6">
    <source>
        <dbReference type="PROSITE-ProRule" id="PRU00409"/>
    </source>
</evidence>
<dbReference type="SUPFAM" id="SSF53328">
    <property type="entry name" value="Formyltransferase"/>
    <property type="match status" value="1"/>
</dbReference>
<dbReference type="InterPro" id="IPR011761">
    <property type="entry name" value="ATP-grasp"/>
</dbReference>
<keyword evidence="9" id="KW-1185">Reference proteome</keyword>
<evidence type="ECO:0000313" key="9">
    <source>
        <dbReference type="Proteomes" id="UP000812440"/>
    </source>
</evidence>
<dbReference type="PROSITE" id="PS50975">
    <property type="entry name" value="ATP_GRASP"/>
    <property type="match status" value="1"/>
</dbReference>
<dbReference type="PANTHER" id="PTHR10520">
    <property type="entry name" value="TRIFUNCTIONAL PURINE BIOSYNTHETIC PROTEIN ADENOSINE-3-RELATED"/>
    <property type="match status" value="1"/>
</dbReference>
<dbReference type="InterPro" id="IPR020562">
    <property type="entry name" value="PRibGlycinamide_synth_N"/>
</dbReference>
<dbReference type="EC" id="6.3.3.1" evidence="2"/>
<keyword evidence="5 6" id="KW-0067">ATP-binding</keyword>
<dbReference type="InterPro" id="IPR010918">
    <property type="entry name" value="PurM-like_C_dom"/>
</dbReference>
<dbReference type="Proteomes" id="UP000812440">
    <property type="component" value="Chromosome 2"/>
</dbReference>
<keyword evidence="4 6" id="KW-0547">Nucleotide-binding</keyword>
<protein>
    <recommendedName>
        <fullName evidence="2">phosphoribosylformylglycinamidine cyclo-ligase</fullName>
        <ecNumber evidence="2">6.3.3.1</ecNumber>
    </recommendedName>
</protein>
<dbReference type="Pfam" id="PF00551">
    <property type="entry name" value="Formyl_trans_N"/>
    <property type="match status" value="1"/>
</dbReference>
<dbReference type="InterPro" id="IPR036477">
    <property type="entry name" value="Formyl_transf_N_sf"/>
</dbReference>
<dbReference type="InterPro" id="IPR002376">
    <property type="entry name" value="Formyl_transf_N"/>
</dbReference>
<dbReference type="Pfam" id="PF02844">
    <property type="entry name" value="GARS_N"/>
    <property type="match status" value="1"/>
</dbReference>
<dbReference type="Pfam" id="PF02769">
    <property type="entry name" value="AIRS_C"/>
    <property type="match status" value="1"/>
</dbReference>
<name>A0A8T2K0R3_9PIPI</name>
<dbReference type="Gene3D" id="3.40.50.20">
    <property type="match status" value="1"/>
</dbReference>
<dbReference type="SMART" id="SM01209">
    <property type="entry name" value="GARS_A"/>
    <property type="match status" value="1"/>
</dbReference>